<comment type="subcellular location">
    <subcellularLocation>
        <location evidence="1">Nucleus</location>
    </subcellularLocation>
</comment>
<feature type="binding site" evidence="9">
    <location>
        <position position="51"/>
    </location>
    <ligand>
        <name>Zn(2+)</name>
        <dbReference type="ChEBI" id="CHEBI:29105"/>
    </ligand>
</feature>
<keyword evidence="2 9" id="KW-0479">Metal-binding</keyword>
<evidence type="ECO:0000313" key="14">
    <source>
        <dbReference type="Proteomes" id="UP000837857"/>
    </source>
</evidence>
<reference evidence="13" key="1">
    <citation type="submission" date="2022-03" db="EMBL/GenBank/DDBJ databases">
        <authorList>
            <person name="Martin H S."/>
        </authorList>
    </citation>
    <scope>NUCLEOTIDE SEQUENCE</scope>
</reference>
<keyword evidence="8" id="KW-0863">Zinc-finger</keyword>
<name>A0ABN8IJW1_9NEOP</name>
<dbReference type="PROSITE" id="PS51915">
    <property type="entry name" value="ZAD"/>
    <property type="match status" value="1"/>
</dbReference>
<feature type="region of interest" description="Disordered" evidence="10">
    <location>
        <begin position="175"/>
        <end position="194"/>
    </location>
</feature>
<evidence type="ECO:0000259" key="11">
    <source>
        <dbReference type="PROSITE" id="PS50157"/>
    </source>
</evidence>
<feature type="domain" description="ZAD" evidence="12">
    <location>
        <begin position="5"/>
        <end position="75"/>
    </location>
</feature>
<feature type="non-terminal residue" evidence="13">
    <location>
        <position position="1"/>
    </location>
</feature>
<evidence type="ECO:0000256" key="9">
    <source>
        <dbReference type="PROSITE-ProRule" id="PRU01263"/>
    </source>
</evidence>
<feature type="domain" description="C2H2-type" evidence="11">
    <location>
        <begin position="707"/>
        <end position="734"/>
    </location>
</feature>
<evidence type="ECO:0000259" key="12">
    <source>
        <dbReference type="PROSITE" id="PS51915"/>
    </source>
</evidence>
<dbReference type="EMBL" id="OW152838">
    <property type="protein sequence ID" value="CAH2059381.1"/>
    <property type="molecule type" value="Genomic_DNA"/>
</dbReference>
<dbReference type="Gene3D" id="3.30.160.60">
    <property type="entry name" value="Classic Zinc Finger"/>
    <property type="match status" value="7"/>
</dbReference>
<protein>
    <submittedName>
        <fullName evidence="13">Uncharacterized protein</fullName>
    </submittedName>
</protein>
<feature type="binding site" evidence="9">
    <location>
        <position position="7"/>
    </location>
    <ligand>
        <name>Zn(2+)</name>
        <dbReference type="ChEBI" id="CHEBI:29105"/>
    </ligand>
</feature>
<keyword evidence="7" id="KW-0539">Nucleus</keyword>
<evidence type="ECO:0000256" key="7">
    <source>
        <dbReference type="ARBA" id="ARBA00023242"/>
    </source>
</evidence>
<evidence type="ECO:0000256" key="6">
    <source>
        <dbReference type="ARBA" id="ARBA00023163"/>
    </source>
</evidence>
<feature type="domain" description="C2H2-type" evidence="11">
    <location>
        <begin position="429"/>
        <end position="451"/>
    </location>
</feature>
<sequence>MMVLKACAVCLSTDVKFYNMDIGQLRQDYNLVSGLRTHKGNGLPGYLCFECSAYLRRYKQFRDKCQRAHYALKQVLYNQKQITKDAIEIIDRKLIDILPSLSYVDKSRTHYEEVKFQWIKQSRCNNIKGEVPIMHHSTDDTIETVIPRTGSNLNKILVKTEFEDTSIDRDFALDLPDLDDGPKEPDSFDQSATHNETGFSNEATLFQEFFISNVQDYANNVDSQCKDESFALKKDDQDVDGCNLDEEYASVVPISIKEAKAAVEVYKMFSHGKYSCDVCTKAFFSENRLKIHMRMHDKHVSGTFFCELCNYYYKTDFLLQNHMTEKHMYKYICRKCPEVSFDRTSAKQHFIWTHLQKGNNKNANWYESRPTWLNNKGGKRLKGVVSLRPVRKIKKLPEDFLVYSPISQEEQYRIVEARQKSMNYLEADFKCKLCFKGFRETTTYNKHMRKHDPAFAGNLQCDVCKLYFKDTRKMYKHMNITHLFKYSCQICSYVCYNKGQAHLHYRWHKNVTYQCQHCKMEFNKASTRLTHIRIKHPSTNICNLCGHSFVSETGLYCHQRIAHSKEEIECSEALEVNVEDPLYCAECKIQFKNQDAFATHFGSSKKHSVTNRSVVNSSPGKNVQAKKRKVTRRDGSIILNNGVPTSTKCEVCGEFLSNDVQARKHYEAEHPGVEFLKRYMCDVCGHTTKQYANLMVHMRTHTNEKPYQCPQCDRRFSMPSNRDRHLVVHTGEKRYQCQLCNRRFTQSSAVKLHIQTVHLKIPYAPWDKKNRKRRREMEAPSLPTVTTQPPEQKIIIETNTDYLNAYISYNE</sequence>
<dbReference type="InterPro" id="IPR013087">
    <property type="entry name" value="Znf_C2H2_type"/>
</dbReference>
<dbReference type="PROSITE" id="PS00028">
    <property type="entry name" value="ZINC_FINGER_C2H2_1"/>
    <property type="match status" value="8"/>
</dbReference>
<dbReference type="SUPFAM" id="SSF57667">
    <property type="entry name" value="beta-beta-alpha zinc fingers"/>
    <property type="match status" value="4"/>
</dbReference>
<dbReference type="SMART" id="SM00355">
    <property type="entry name" value="ZnF_C2H2"/>
    <property type="match status" value="13"/>
</dbReference>
<dbReference type="InterPro" id="IPR012934">
    <property type="entry name" value="Znf_AD"/>
</dbReference>
<keyword evidence="4 9" id="KW-0862">Zinc</keyword>
<feature type="domain" description="C2H2-type" evidence="11">
    <location>
        <begin position="679"/>
        <end position="706"/>
    </location>
</feature>
<dbReference type="SUPFAM" id="SSF57716">
    <property type="entry name" value="Glucocorticoid receptor-like (DNA-binding domain)"/>
    <property type="match status" value="1"/>
</dbReference>
<gene>
    <name evidence="13" type="ORF">IPOD504_LOCUS10843</name>
</gene>
<accession>A0ABN8IJW1</accession>
<proteinExistence type="predicted"/>
<feature type="domain" description="C2H2-type" evidence="11">
    <location>
        <begin position="735"/>
        <end position="758"/>
    </location>
</feature>
<feature type="domain" description="C2H2-type" evidence="11">
    <location>
        <begin position="274"/>
        <end position="301"/>
    </location>
</feature>
<feature type="binding site" evidence="9">
    <location>
        <position position="48"/>
    </location>
    <ligand>
        <name>Zn(2+)</name>
        <dbReference type="ChEBI" id="CHEBI:29105"/>
    </ligand>
</feature>
<evidence type="ECO:0000256" key="1">
    <source>
        <dbReference type="ARBA" id="ARBA00004123"/>
    </source>
</evidence>
<evidence type="ECO:0000256" key="2">
    <source>
        <dbReference type="ARBA" id="ARBA00022723"/>
    </source>
</evidence>
<dbReference type="PANTHER" id="PTHR24399">
    <property type="entry name" value="ZINC FINGER AND BTB DOMAIN-CONTAINING"/>
    <property type="match status" value="1"/>
</dbReference>
<feature type="domain" description="C2H2-type" evidence="11">
    <location>
        <begin position="513"/>
        <end position="541"/>
    </location>
</feature>
<organism evidence="13 14">
    <name type="scientific">Iphiclides podalirius</name>
    <name type="common">scarce swallowtail</name>
    <dbReference type="NCBI Taxonomy" id="110791"/>
    <lineage>
        <taxon>Eukaryota</taxon>
        <taxon>Metazoa</taxon>
        <taxon>Ecdysozoa</taxon>
        <taxon>Arthropoda</taxon>
        <taxon>Hexapoda</taxon>
        <taxon>Insecta</taxon>
        <taxon>Pterygota</taxon>
        <taxon>Neoptera</taxon>
        <taxon>Endopterygota</taxon>
        <taxon>Lepidoptera</taxon>
        <taxon>Glossata</taxon>
        <taxon>Ditrysia</taxon>
        <taxon>Papilionoidea</taxon>
        <taxon>Papilionidae</taxon>
        <taxon>Papilioninae</taxon>
        <taxon>Iphiclides</taxon>
    </lineage>
</organism>
<evidence type="ECO:0000256" key="10">
    <source>
        <dbReference type="SAM" id="MobiDB-lite"/>
    </source>
</evidence>
<keyword evidence="6" id="KW-0804">Transcription</keyword>
<dbReference type="PROSITE" id="PS50157">
    <property type="entry name" value="ZINC_FINGER_C2H2_2"/>
    <property type="match status" value="7"/>
</dbReference>
<keyword evidence="14" id="KW-1185">Reference proteome</keyword>
<dbReference type="InterPro" id="IPR036236">
    <property type="entry name" value="Znf_C2H2_sf"/>
</dbReference>
<feature type="domain" description="C2H2-type" evidence="11">
    <location>
        <begin position="540"/>
        <end position="568"/>
    </location>
</feature>
<evidence type="ECO:0000256" key="5">
    <source>
        <dbReference type="ARBA" id="ARBA00023015"/>
    </source>
</evidence>
<dbReference type="PANTHER" id="PTHR24399:SF70">
    <property type="entry name" value="C2H2-TYPE DOMAIN-CONTAINING PROTEIN"/>
    <property type="match status" value="1"/>
</dbReference>
<evidence type="ECO:0000256" key="8">
    <source>
        <dbReference type="PROSITE-ProRule" id="PRU00042"/>
    </source>
</evidence>
<dbReference type="Pfam" id="PF00096">
    <property type="entry name" value="zf-C2H2"/>
    <property type="match status" value="4"/>
</dbReference>
<evidence type="ECO:0000313" key="13">
    <source>
        <dbReference type="EMBL" id="CAH2059381.1"/>
    </source>
</evidence>
<keyword evidence="5" id="KW-0805">Transcription regulation</keyword>
<evidence type="ECO:0000256" key="4">
    <source>
        <dbReference type="ARBA" id="ARBA00022833"/>
    </source>
</evidence>
<keyword evidence="3" id="KW-0677">Repeat</keyword>
<dbReference type="Proteomes" id="UP000837857">
    <property type="component" value="Chromosome 26"/>
</dbReference>
<evidence type="ECO:0000256" key="3">
    <source>
        <dbReference type="ARBA" id="ARBA00022737"/>
    </source>
</evidence>
<dbReference type="Pfam" id="PF12874">
    <property type="entry name" value="zf-met"/>
    <property type="match status" value="1"/>
</dbReference>
<feature type="region of interest" description="Disordered" evidence="10">
    <location>
        <begin position="769"/>
        <end position="788"/>
    </location>
</feature>
<feature type="binding site" evidence="9">
    <location>
        <position position="10"/>
    </location>
    <ligand>
        <name>Zn(2+)</name>
        <dbReference type="ChEBI" id="CHEBI:29105"/>
    </ligand>
</feature>